<dbReference type="Gene3D" id="3.40.50.150">
    <property type="entry name" value="Vaccinia Virus protein VP39"/>
    <property type="match status" value="1"/>
</dbReference>
<organism evidence="5 6">
    <name type="scientific">Paenibacillus aestuarii</name>
    <dbReference type="NCBI Taxonomy" id="516965"/>
    <lineage>
        <taxon>Bacteria</taxon>
        <taxon>Bacillati</taxon>
        <taxon>Bacillota</taxon>
        <taxon>Bacilli</taxon>
        <taxon>Bacillales</taxon>
        <taxon>Paenibacillaceae</taxon>
        <taxon>Paenibacillus</taxon>
    </lineage>
</organism>
<comment type="similarity">
    <text evidence="1">Belongs to the methyltransferase superfamily.</text>
</comment>
<dbReference type="PANTHER" id="PTHR44942">
    <property type="entry name" value="METHYLTRANSF_11 DOMAIN-CONTAINING PROTEIN"/>
    <property type="match status" value="1"/>
</dbReference>
<dbReference type="CDD" id="cd02440">
    <property type="entry name" value="AdoMet_MTases"/>
    <property type="match status" value="1"/>
</dbReference>
<comment type="caution">
    <text evidence="5">The sequence shown here is derived from an EMBL/GenBank/DDBJ whole genome shotgun (WGS) entry which is preliminary data.</text>
</comment>
<keyword evidence="3 5" id="KW-0808">Transferase</keyword>
<dbReference type="Pfam" id="PF08241">
    <property type="entry name" value="Methyltransf_11"/>
    <property type="match status" value="1"/>
</dbReference>
<accession>A0ABW0K7D6</accession>
<dbReference type="Proteomes" id="UP001596044">
    <property type="component" value="Unassembled WGS sequence"/>
</dbReference>
<dbReference type="SUPFAM" id="SSF53335">
    <property type="entry name" value="S-adenosyl-L-methionine-dependent methyltransferases"/>
    <property type="match status" value="1"/>
</dbReference>
<keyword evidence="6" id="KW-1185">Reference proteome</keyword>
<evidence type="ECO:0000313" key="5">
    <source>
        <dbReference type="EMBL" id="MFC5448896.1"/>
    </source>
</evidence>
<reference evidence="6" key="1">
    <citation type="journal article" date="2019" name="Int. J. Syst. Evol. Microbiol.">
        <title>The Global Catalogue of Microorganisms (GCM) 10K type strain sequencing project: providing services to taxonomists for standard genome sequencing and annotation.</title>
        <authorList>
            <consortium name="The Broad Institute Genomics Platform"/>
            <consortium name="The Broad Institute Genome Sequencing Center for Infectious Disease"/>
            <person name="Wu L."/>
            <person name="Ma J."/>
        </authorList>
    </citation>
    <scope>NUCLEOTIDE SEQUENCE [LARGE SCALE GENOMIC DNA]</scope>
    <source>
        <strain evidence="6">KACC 11904</strain>
    </source>
</reference>
<dbReference type="GO" id="GO:0008168">
    <property type="term" value="F:methyltransferase activity"/>
    <property type="evidence" value="ECO:0007669"/>
    <property type="project" value="UniProtKB-KW"/>
</dbReference>
<name>A0ABW0K7D6_9BACL</name>
<dbReference type="PANTHER" id="PTHR44942:SF4">
    <property type="entry name" value="METHYLTRANSFERASE TYPE 11 DOMAIN-CONTAINING PROTEIN"/>
    <property type="match status" value="1"/>
</dbReference>
<gene>
    <name evidence="5" type="ORF">ACFPOG_11515</name>
</gene>
<keyword evidence="2 5" id="KW-0489">Methyltransferase</keyword>
<evidence type="ECO:0000256" key="3">
    <source>
        <dbReference type="ARBA" id="ARBA00022679"/>
    </source>
</evidence>
<dbReference type="InterPro" id="IPR013216">
    <property type="entry name" value="Methyltransf_11"/>
</dbReference>
<dbReference type="GO" id="GO:0032259">
    <property type="term" value="P:methylation"/>
    <property type="evidence" value="ECO:0007669"/>
    <property type="project" value="UniProtKB-KW"/>
</dbReference>
<feature type="domain" description="Methyltransferase type 11" evidence="4">
    <location>
        <begin position="48"/>
        <end position="143"/>
    </location>
</feature>
<evidence type="ECO:0000313" key="6">
    <source>
        <dbReference type="Proteomes" id="UP001596044"/>
    </source>
</evidence>
<dbReference type="InterPro" id="IPR051052">
    <property type="entry name" value="Diverse_substrate_MTase"/>
</dbReference>
<dbReference type="EMBL" id="JBHSMJ010000012">
    <property type="protein sequence ID" value="MFC5448896.1"/>
    <property type="molecule type" value="Genomic_DNA"/>
</dbReference>
<proteinExistence type="inferred from homology"/>
<protein>
    <submittedName>
        <fullName evidence="5">Class I SAM-dependent methyltransferase</fullName>
        <ecNumber evidence="5">2.1.1.-</ecNumber>
    </submittedName>
</protein>
<evidence type="ECO:0000256" key="2">
    <source>
        <dbReference type="ARBA" id="ARBA00022603"/>
    </source>
</evidence>
<dbReference type="RefSeq" id="WP_270878735.1">
    <property type="nucleotide sequence ID" value="NZ_JAQFVF010000021.1"/>
</dbReference>
<sequence>MIPEGNLQSNVDRFLGFGELYDQHRPEAPKQVIEIINTYLGTKPSRVIDIGCGTGLSTFIWADAAEQIIGIEPNPDMRAEAQKKWQQLGAPASISFLAGYSNQLPLEADSADAITCSQSFHWMEPMSTLQEIARVLRSGGVFAAYDCDWPPVLGWRLETAYNQLIDHGDAIIAQTTPAEQTANKWRKDRHLHNMTQSGLFRFTREIVFHNMELCNADRYMGLVLSQGGLQTVFKMGSTELNAEVDAFRRLVEEHFGGSTLELLFSYRLRLAVK</sequence>
<dbReference type="InterPro" id="IPR029063">
    <property type="entry name" value="SAM-dependent_MTases_sf"/>
</dbReference>
<dbReference type="EC" id="2.1.1.-" evidence="5"/>
<evidence type="ECO:0000256" key="1">
    <source>
        <dbReference type="ARBA" id="ARBA00008361"/>
    </source>
</evidence>
<evidence type="ECO:0000259" key="4">
    <source>
        <dbReference type="Pfam" id="PF08241"/>
    </source>
</evidence>